<feature type="domain" description="Protein kinase" evidence="2">
    <location>
        <begin position="305"/>
        <end position="574"/>
    </location>
</feature>
<dbReference type="InterPro" id="IPR047173">
    <property type="entry name" value="STRAD_A/B-like"/>
</dbReference>
<dbReference type="SUPFAM" id="SSF56112">
    <property type="entry name" value="Protein kinase-like (PK-like)"/>
    <property type="match status" value="1"/>
</dbReference>
<gene>
    <name evidence="3" type="ORF">LOD99_13022</name>
</gene>
<dbReference type="GO" id="GO:0004672">
    <property type="term" value="F:protein kinase activity"/>
    <property type="evidence" value="ECO:0007669"/>
    <property type="project" value="InterPro"/>
</dbReference>
<dbReference type="InterPro" id="IPR011009">
    <property type="entry name" value="Kinase-like_dom_sf"/>
</dbReference>
<dbReference type="Proteomes" id="UP001165289">
    <property type="component" value="Unassembled WGS sequence"/>
</dbReference>
<comment type="similarity">
    <text evidence="1">Belongs to the protein kinase superfamily. STE Ser/Thr protein kinase family. STE20 subfamily.</text>
</comment>
<dbReference type="PROSITE" id="PS50011">
    <property type="entry name" value="PROTEIN_KINASE_DOM"/>
    <property type="match status" value="1"/>
</dbReference>
<reference evidence="3 4" key="1">
    <citation type="journal article" date="2023" name="BMC Biol.">
        <title>The compact genome of the sponge Oopsacas minuta (Hexactinellida) is lacking key metazoan core genes.</title>
        <authorList>
            <person name="Santini S."/>
            <person name="Schenkelaars Q."/>
            <person name="Jourda C."/>
            <person name="Duchesne M."/>
            <person name="Belahbib H."/>
            <person name="Rocher C."/>
            <person name="Selva M."/>
            <person name="Riesgo A."/>
            <person name="Vervoort M."/>
            <person name="Leys S.P."/>
            <person name="Kodjabachian L."/>
            <person name="Le Bivic A."/>
            <person name="Borchiellini C."/>
            <person name="Claverie J.M."/>
            <person name="Renard E."/>
        </authorList>
    </citation>
    <scope>NUCLEOTIDE SEQUENCE [LARGE SCALE GENOMIC DNA]</scope>
    <source>
        <strain evidence="3">SPO-2</strain>
    </source>
</reference>
<evidence type="ECO:0000256" key="1">
    <source>
        <dbReference type="ARBA" id="ARBA00008874"/>
    </source>
</evidence>
<protein>
    <submittedName>
        <fullName evidence="3">STE20-related kinase adapter protein alpha</fullName>
    </submittedName>
</protein>
<dbReference type="InterPro" id="IPR000719">
    <property type="entry name" value="Prot_kinase_dom"/>
</dbReference>
<name>A0AAV7JAM9_9METZ</name>
<accession>A0AAV7JAM9</accession>
<dbReference type="GO" id="GO:0005524">
    <property type="term" value="F:ATP binding"/>
    <property type="evidence" value="ECO:0007669"/>
    <property type="project" value="InterPro"/>
</dbReference>
<dbReference type="EMBL" id="JAKMXF010000365">
    <property type="protein sequence ID" value="KAI6645759.1"/>
    <property type="molecule type" value="Genomic_DNA"/>
</dbReference>
<comment type="caution">
    <text evidence="3">The sequence shown here is derived from an EMBL/GenBank/DDBJ whole genome shotgun (WGS) entry which is preliminary data.</text>
</comment>
<proteinExistence type="inferred from homology"/>
<organism evidence="3 4">
    <name type="scientific">Oopsacas minuta</name>
    <dbReference type="NCBI Taxonomy" id="111878"/>
    <lineage>
        <taxon>Eukaryota</taxon>
        <taxon>Metazoa</taxon>
        <taxon>Porifera</taxon>
        <taxon>Hexactinellida</taxon>
        <taxon>Hexasterophora</taxon>
        <taxon>Lyssacinosida</taxon>
        <taxon>Leucopsacidae</taxon>
        <taxon>Oopsacas</taxon>
    </lineage>
</organism>
<evidence type="ECO:0000313" key="4">
    <source>
        <dbReference type="Proteomes" id="UP001165289"/>
    </source>
</evidence>
<dbReference type="Gene3D" id="3.30.200.20">
    <property type="entry name" value="Phosphorylase Kinase, domain 1"/>
    <property type="match status" value="1"/>
</dbReference>
<dbReference type="GO" id="GO:0006611">
    <property type="term" value="P:protein export from nucleus"/>
    <property type="evidence" value="ECO:0007669"/>
    <property type="project" value="TreeGrafter"/>
</dbReference>
<keyword evidence="3" id="KW-0418">Kinase</keyword>
<sequence length="635" mass="74234">MDFPQDRPSPILYDAQMRIPTAVLKIPIKYTLEWQKCYSLRICIHPESNELYILTCKDKSSPGRLFVFQGNQLVRTVLMERLEYLIQDFIVSNHYMYVCQQNRYREDEWDHGLDIQYRISKLSNKGNILVEKRTGNIEAFCSFKDKVYSIQQRKMIVLDQDLQTIFEVEFPGNTYNVNITIKFDVVFILTYSQATYALGEVKIYIYSLHGDFISQTSTFIEEDYEYYHEKHFDMDTVGNIVYRCIYEDRNYQFHSTYFEKDYNELFFIRECNYRVKLFLDFKFKQMATVSRPASQSLYLSKDFHFSEIIGRSNSEKSTVYLAMNKRISSDFIVVRVINLELFTNEDYDLINNELSNMSNIRHPHIQHYITNMIVGPSIWVVLPFQHFGSCTDLMKSFFNNGFREEVIFYILRDVLLALNYLHGIKIIHRSICARHILIQRDGMVKLSGIRSSTNLFYKTNTSHAFFLPDQTLDIVCWMAPEVLAQDSLGYSYSADIYSIGITALELATGEAPFAGLPVTEIMLLKLKGASPPLSPELPHDFAFSTVFSQLVDLCIHHNPHKRPKPSELLCIPFFKLKKKFSRTQLPKLLRPVLPRIDKISTDTLPKGIDNISEPKKLINSNYTTNNHLWNFQVKS</sequence>
<keyword evidence="4" id="KW-1185">Reference proteome</keyword>
<dbReference type="PANTHER" id="PTHR48014">
    <property type="entry name" value="SERINE/THREONINE-PROTEIN KINASE FRAY2"/>
    <property type="match status" value="1"/>
</dbReference>
<dbReference type="AlphaFoldDB" id="A0AAV7JAM9"/>
<evidence type="ECO:0000259" key="2">
    <source>
        <dbReference type="PROSITE" id="PS50011"/>
    </source>
</evidence>
<keyword evidence="3" id="KW-0808">Transferase</keyword>
<dbReference type="Pfam" id="PF00069">
    <property type="entry name" value="Pkinase"/>
    <property type="match status" value="1"/>
</dbReference>
<dbReference type="GO" id="GO:1902554">
    <property type="term" value="C:serine/threonine protein kinase complex"/>
    <property type="evidence" value="ECO:0007669"/>
    <property type="project" value="TreeGrafter"/>
</dbReference>
<dbReference type="PANTHER" id="PTHR48014:SF21">
    <property type="entry name" value="SERINE_THREONINE-PROTEIN KINASE FRAY2"/>
    <property type="match status" value="1"/>
</dbReference>
<dbReference type="Gene3D" id="1.10.510.10">
    <property type="entry name" value="Transferase(Phosphotransferase) domain 1"/>
    <property type="match status" value="1"/>
</dbReference>
<evidence type="ECO:0000313" key="3">
    <source>
        <dbReference type="EMBL" id="KAI6645759.1"/>
    </source>
</evidence>
<dbReference type="GO" id="GO:0043539">
    <property type="term" value="F:protein serine/threonine kinase activator activity"/>
    <property type="evidence" value="ECO:0007669"/>
    <property type="project" value="InterPro"/>
</dbReference>